<dbReference type="Proteomes" id="UP000015102">
    <property type="component" value="Unassembled WGS sequence"/>
</dbReference>
<evidence type="ECO:0000313" key="3">
    <source>
        <dbReference type="Proteomes" id="UP000015102"/>
    </source>
</evidence>
<sequence length="180" mass="20607">MYLEVFKIWKNNGFLSMFCILLRVHLTSLTGRLIQHSIENVDWMKEILECRKILMHVNNRIAIPVSFLAVTNLSYGFAALTYLFKEYDFRDSASKDNLLHIANILLCFSIGTFPFFQAGLVTSACKTVKDNGHQIRVRPFVYNNTNTDDLNSTLLFASTLNMSAKLFGMPIQTNYLAFIC</sequence>
<proteinExistence type="predicted"/>
<evidence type="ECO:0000256" key="1">
    <source>
        <dbReference type="SAM" id="Phobius"/>
    </source>
</evidence>
<keyword evidence="3" id="KW-1185">Reference proteome</keyword>
<feature type="transmembrane region" description="Helical" evidence="1">
    <location>
        <begin position="97"/>
        <end position="116"/>
    </location>
</feature>
<keyword evidence="1" id="KW-0472">Membrane</keyword>
<name>T1H3F1_MEGSC</name>
<dbReference type="EnsemblMetazoa" id="MESCA010776-RA">
    <property type="protein sequence ID" value="MESCA010776-PA"/>
    <property type="gene ID" value="MESCA010776"/>
</dbReference>
<protein>
    <submittedName>
        <fullName evidence="2">Uncharacterized protein</fullName>
    </submittedName>
</protein>
<keyword evidence="1" id="KW-1133">Transmembrane helix</keyword>
<dbReference type="OMA" id="QHSIENV"/>
<reference evidence="3" key="1">
    <citation type="submission" date="2013-02" db="EMBL/GenBank/DDBJ databases">
        <authorList>
            <person name="Hughes D."/>
        </authorList>
    </citation>
    <scope>NUCLEOTIDE SEQUENCE</scope>
    <source>
        <strain>Durham</strain>
        <strain evidence="3">NC isolate 2 -- Noor lab</strain>
    </source>
</reference>
<dbReference type="PANTHER" id="PTHR38337:SF1">
    <property type="entry name" value="GUSTATORY RECEPTOR"/>
    <property type="match status" value="1"/>
</dbReference>
<dbReference type="EMBL" id="CAQQ02378535">
    <property type="status" value="NOT_ANNOTATED_CDS"/>
    <property type="molecule type" value="Genomic_DNA"/>
</dbReference>
<feature type="transmembrane region" description="Helical" evidence="1">
    <location>
        <begin position="61"/>
        <end position="85"/>
    </location>
</feature>
<reference evidence="2" key="2">
    <citation type="submission" date="2015-06" db="UniProtKB">
        <authorList>
            <consortium name="EnsemblMetazoa"/>
        </authorList>
    </citation>
    <scope>IDENTIFICATION</scope>
</reference>
<organism evidence="2 3">
    <name type="scientific">Megaselia scalaris</name>
    <name type="common">Humpbacked fly</name>
    <name type="synonym">Phora scalaris</name>
    <dbReference type="NCBI Taxonomy" id="36166"/>
    <lineage>
        <taxon>Eukaryota</taxon>
        <taxon>Metazoa</taxon>
        <taxon>Ecdysozoa</taxon>
        <taxon>Arthropoda</taxon>
        <taxon>Hexapoda</taxon>
        <taxon>Insecta</taxon>
        <taxon>Pterygota</taxon>
        <taxon>Neoptera</taxon>
        <taxon>Endopterygota</taxon>
        <taxon>Diptera</taxon>
        <taxon>Brachycera</taxon>
        <taxon>Muscomorpha</taxon>
        <taxon>Platypezoidea</taxon>
        <taxon>Phoridae</taxon>
        <taxon>Megaseliini</taxon>
        <taxon>Megaselia</taxon>
    </lineage>
</organism>
<accession>T1H3F1</accession>
<evidence type="ECO:0000313" key="2">
    <source>
        <dbReference type="EnsemblMetazoa" id="MESCA010776-PA"/>
    </source>
</evidence>
<keyword evidence="1" id="KW-0812">Transmembrane</keyword>
<dbReference type="HOGENOM" id="CLU_1497924_0_0_1"/>
<dbReference type="STRING" id="36166.T1H3F1"/>
<dbReference type="PANTHER" id="PTHR38337">
    <property type="entry name" value="AGAP010540-PA"/>
    <property type="match status" value="1"/>
</dbReference>
<dbReference type="AlphaFoldDB" id="T1H3F1"/>